<reference evidence="7 8" key="1">
    <citation type="journal article" date="2016" name="Nat. Commun.">
        <title>Ectomycorrhizal ecology is imprinted in the genome of the dominant symbiotic fungus Cenococcum geophilum.</title>
        <authorList>
            <consortium name="DOE Joint Genome Institute"/>
            <person name="Peter M."/>
            <person name="Kohler A."/>
            <person name="Ohm R.A."/>
            <person name="Kuo A."/>
            <person name="Krutzmann J."/>
            <person name="Morin E."/>
            <person name="Arend M."/>
            <person name="Barry K.W."/>
            <person name="Binder M."/>
            <person name="Choi C."/>
            <person name="Clum A."/>
            <person name="Copeland A."/>
            <person name="Grisel N."/>
            <person name="Haridas S."/>
            <person name="Kipfer T."/>
            <person name="LaButti K."/>
            <person name="Lindquist E."/>
            <person name="Lipzen A."/>
            <person name="Maire R."/>
            <person name="Meier B."/>
            <person name="Mihaltcheva S."/>
            <person name="Molinier V."/>
            <person name="Murat C."/>
            <person name="Poggeler S."/>
            <person name="Quandt C.A."/>
            <person name="Sperisen C."/>
            <person name="Tritt A."/>
            <person name="Tisserant E."/>
            <person name="Crous P.W."/>
            <person name="Henrissat B."/>
            <person name="Nehls U."/>
            <person name="Egli S."/>
            <person name="Spatafora J.W."/>
            <person name="Grigoriev I.V."/>
            <person name="Martin F.M."/>
        </authorList>
    </citation>
    <scope>NUCLEOTIDE SEQUENCE [LARGE SCALE GENOMIC DNA]</scope>
    <source>
        <strain evidence="7 8">CBS 459.81</strain>
    </source>
</reference>
<dbReference type="PANTHER" id="PTHR34187">
    <property type="entry name" value="FGR18P"/>
    <property type="match status" value="1"/>
</dbReference>
<evidence type="ECO:0000313" key="7">
    <source>
        <dbReference type="EMBL" id="OCK77088.1"/>
    </source>
</evidence>
<sequence length="127" mass="13922">MFGDAYCILTAHPALERTFLGYLRASLALAMMGVVIAQLFRLQHSVNPNLKVGYFVLGVPLAVSFIGSAIIVLLLGAFRFWRQQNALVRGKIYAGGWEITTIMILCIVLCLATFALMAAVDIEKEIS</sequence>
<dbReference type="OrthoDB" id="199599at2759"/>
<dbReference type="InterPro" id="IPR052053">
    <property type="entry name" value="IM_YidH-like"/>
</dbReference>
<comment type="subcellular location">
    <subcellularLocation>
        <location evidence="1">Endomembrane system</location>
        <topology evidence="1">Multi-pass membrane protein</topology>
    </subcellularLocation>
</comment>
<keyword evidence="3 5" id="KW-1133">Transmembrane helix</keyword>
<dbReference type="Proteomes" id="UP000250266">
    <property type="component" value="Unassembled WGS sequence"/>
</dbReference>
<evidence type="ECO:0000313" key="8">
    <source>
        <dbReference type="Proteomes" id="UP000250266"/>
    </source>
</evidence>
<feature type="transmembrane region" description="Helical" evidence="5">
    <location>
        <begin position="21"/>
        <end position="40"/>
    </location>
</feature>
<dbReference type="EMBL" id="KV745156">
    <property type="protein sequence ID" value="OCK77088.1"/>
    <property type="molecule type" value="Genomic_DNA"/>
</dbReference>
<evidence type="ECO:0000256" key="4">
    <source>
        <dbReference type="ARBA" id="ARBA00023136"/>
    </source>
</evidence>
<gene>
    <name evidence="7" type="ORF">K432DRAFT_384972</name>
</gene>
<dbReference type="GO" id="GO:0012505">
    <property type="term" value="C:endomembrane system"/>
    <property type="evidence" value="ECO:0007669"/>
    <property type="project" value="UniProtKB-SubCell"/>
</dbReference>
<evidence type="ECO:0000256" key="5">
    <source>
        <dbReference type="SAM" id="Phobius"/>
    </source>
</evidence>
<protein>
    <recommendedName>
        <fullName evidence="6">DUF202 domain-containing protein</fullName>
    </recommendedName>
</protein>
<evidence type="ECO:0000259" key="6">
    <source>
        <dbReference type="Pfam" id="PF02656"/>
    </source>
</evidence>
<dbReference type="InterPro" id="IPR003807">
    <property type="entry name" value="DUF202"/>
</dbReference>
<organism evidence="7 8">
    <name type="scientific">Lepidopterella palustris CBS 459.81</name>
    <dbReference type="NCBI Taxonomy" id="1314670"/>
    <lineage>
        <taxon>Eukaryota</taxon>
        <taxon>Fungi</taxon>
        <taxon>Dikarya</taxon>
        <taxon>Ascomycota</taxon>
        <taxon>Pezizomycotina</taxon>
        <taxon>Dothideomycetes</taxon>
        <taxon>Pleosporomycetidae</taxon>
        <taxon>Mytilinidiales</taxon>
        <taxon>Argynnaceae</taxon>
        <taxon>Lepidopterella</taxon>
    </lineage>
</organism>
<dbReference type="Pfam" id="PF02656">
    <property type="entry name" value="DUF202"/>
    <property type="match status" value="1"/>
</dbReference>
<dbReference type="PANTHER" id="PTHR34187:SF1">
    <property type="entry name" value="DUF202 DOMAIN-CONTAINING PROTEIN"/>
    <property type="match status" value="1"/>
</dbReference>
<keyword evidence="4 5" id="KW-0472">Membrane</keyword>
<evidence type="ECO:0000256" key="2">
    <source>
        <dbReference type="ARBA" id="ARBA00022692"/>
    </source>
</evidence>
<keyword evidence="2 5" id="KW-0812">Transmembrane</keyword>
<evidence type="ECO:0000256" key="1">
    <source>
        <dbReference type="ARBA" id="ARBA00004127"/>
    </source>
</evidence>
<evidence type="ECO:0000256" key="3">
    <source>
        <dbReference type="ARBA" id="ARBA00022989"/>
    </source>
</evidence>
<dbReference type="AlphaFoldDB" id="A0A8E2JC77"/>
<feature type="transmembrane region" description="Helical" evidence="5">
    <location>
        <begin position="52"/>
        <end position="78"/>
    </location>
</feature>
<name>A0A8E2JC77_9PEZI</name>
<proteinExistence type="predicted"/>
<accession>A0A8E2JC77</accession>
<keyword evidence="8" id="KW-1185">Reference proteome</keyword>
<feature type="domain" description="DUF202" evidence="6">
    <location>
        <begin position="14"/>
        <end position="86"/>
    </location>
</feature>
<feature type="transmembrane region" description="Helical" evidence="5">
    <location>
        <begin position="99"/>
        <end position="120"/>
    </location>
</feature>